<feature type="transmembrane region" description="Helical" evidence="6">
    <location>
        <begin position="191"/>
        <end position="213"/>
    </location>
</feature>
<evidence type="ECO:0000256" key="6">
    <source>
        <dbReference type="SAM" id="Phobius"/>
    </source>
</evidence>
<keyword evidence="3 6" id="KW-1133">Transmembrane helix</keyword>
<dbReference type="GO" id="GO:0015499">
    <property type="term" value="F:formate transmembrane transporter activity"/>
    <property type="evidence" value="ECO:0007669"/>
    <property type="project" value="TreeGrafter"/>
</dbReference>
<feature type="transmembrane region" description="Helical" evidence="6">
    <location>
        <begin position="313"/>
        <end position="341"/>
    </location>
</feature>
<evidence type="ECO:0000256" key="5">
    <source>
        <dbReference type="ARBA" id="ARBA00049660"/>
    </source>
</evidence>
<dbReference type="InterPro" id="IPR000292">
    <property type="entry name" value="For/NO2_transpt"/>
</dbReference>
<feature type="transmembrane region" description="Helical" evidence="6">
    <location>
        <begin position="361"/>
        <end position="382"/>
    </location>
</feature>
<evidence type="ECO:0000256" key="4">
    <source>
        <dbReference type="ARBA" id="ARBA00023136"/>
    </source>
</evidence>
<evidence type="ECO:0000256" key="3">
    <source>
        <dbReference type="ARBA" id="ARBA00022989"/>
    </source>
</evidence>
<reference evidence="7 8" key="1">
    <citation type="journal article" date="2023" name="Commun. Biol.">
        <title>Reorganization of the ancestral sex-determining regions during the evolution of trioecy in Pleodorina starrii.</title>
        <authorList>
            <person name="Takahashi K."/>
            <person name="Suzuki S."/>
            <person name="Kawai-Toyooka H."/>
            <person name="Yamamoto K."/>
            <person name="Hamaji T."/>
            <person name="Ootsuki R."/>
            <person name="Yamaguchi H."/>
            <person name="Kawachi M."/>
            <person name="Higashiyama T."/>
            <person name="Nozaki H."/>
        </authorList>
    </citation>
    <scope>NUCLEOTIDE SEQUENCE [LARGE SCALE GENOMIC DNA]</scope>
    <source>
        <strain evidence="7 8">NIES-4479</strain>
    </source>
</reference>
<protein>
    <recommendedName>
        <fullName evidence="9">Formate/nitrite transporter</fullName>
    </recommendedName>
</protein>
<evidence type="ECO:0008006" key="9">
    <source>
        <dbReference type="Google" id="ProtNLM"/>
    </source>
</evidence>
<dbReference type="PANTHER" id="PTHR30520:SF6">
    <property type="entry name" value="FORMATE_NITRATE FAMILY TRANSPORTER (EUROFUNG)"/>
    <property type="match status" value="1"/>
</dbReference>
<comment type="caution">
    <text evidence="7">The sequence shown here is derived from an EMBL/GenBank/DDBJ whole genome shotgun (WGS) entry which is preliminary data.</text>
</comment>
<dbReference type="Gene3D" id="1.20.1080.10">
    <property type="entry name" value="Glycerol uptake facilitator protein"/>
    <property type="match status" value="1"/>
</dbReference>
<gene>
    <name evidence="7" type="primary">PLEST002383</name>
    <name evidence="7" type="ORF">PLESTB_000696500</name>
</gene>
<dbReference type="AlphaFoldDB" id="A0A9W6F1A8"/>
<dbReference type="EMBL" id="BRXU01000007">
    <property type="protein sequence ID" value="GLC52993.1"/>
    <property type="molecule type" value="Genomic_DNA"/>
</dbReference>
<keyword evidence="2 6" id="KW-0812">Transmembrane</keyword>
<name>A0A9W6F1A8_9CHLO</name>
<comment type="subcellular location">
    <subcellularLocation>
        <location evidence="1">Membrane</location>
        <topology evidence="1">Multi-pass membrane protein</topology>
    </subcellularLocation>
</comment>
<feature type="transmembrane region" description="Helical" evidence="6">
    <location>
        <begin position="234"/>
        <end position="258"/>
    </location>
</feature>
<feature type="transmembrane region" description="Helical" evidence="6">
    <location>
        <begin position="147"/>
        <end position="171"/>
    </location>
</feature>
<evidence type="ECO:0000313" key="7">
    <source>
        <dbReference type="EMBL" id="GLC52993.1"/>
    </source>
</evidence>
<dbReference type="PANTHER" id="PTHR30520">
    <property type="entry name" value="FORMATE TRANSPORTER-RELATED"/>
    <property type="match status" value="1"/>
</dbReference>
<keyword evidence="8" id="KW-1185">Reference proteome</keyword>
<sequence length="398" mass="42721">MTTGNGHAMSNGTNGGVDGNVSAHAGIKVELVMPEGEVQDIQNARIYHDEHFSHGVRVTADETTGPSRKATGILGMRSPTNLDPNAGLKAIGAVSLGTPMPKWPPGHQSAAFEAVAVKKSFILSPAEIYAECAHHGEEKSKFAWYKLWTLSIIAGCYVGFGYTTCLLIGGTLLQAPGVGKEAEENYGLFKLVYGAVGFPFSFTTIVVCGSELYTSLCAYMTAAWWEGKVGVLDVLRMLAISWIGNFIGCAGMAGLFRASGVYDHHDTTLKRQVAAKLALGWGAVFVKGIFANWLVGIATWMANAAQDLTGKAVAIWLPISAFGMIGFEHCIANMFLFVMAWCQGENITAKQFIWHNLIPSTLGNYIGGGVCLSTVYAIAYGAPPKRIGKWLDQKLKRN</sequence>
<accession>A0A9W6F1A8</accession>
<dbReference type="Proteomes" id="UP001165080">
    <property type="component" value="Unassembled WGS sequence"/>
</dbReference>
<proteinExistence type="inferred from homology"/>
<dbReference type="InterPro" id="IPR023271">
    <property type="entry name" value="Aquaporin-like"/>
</dbReference>
<dbReference type="GO" id="GO:0005886">
    <property type="term" value="C:plasma membrane"/>
    <property type="evidence" value="ECO:0007669"/>
    <property type="project" value="TreeGrafter"/>
</dbReference>
<evidence type="ECO:0000313" key="8">
    <source>
        <dbReference type="Proteomes" id="UP001165080"/>
    </source>
</evidence>
<feature type="transmembrane region" description="Helical" evidence="6">
    <location>
        <begin position="278"/>
        <end position="301"/>
    </location>
</feature>
<evidence type="ECO:0000256" key="2">
    <source>
        <dbReference type="ARBA" id="ARBA00022692"/>
    </source>
</evidence>
<comment type="similarity">
    <text evidence="5">Belongs to the FNT transporter (TC 1.A.16) family.</text>
</comment>
<evidence type="ECO:0000256" key="1">
    <source>
        <dbReference type="ARBA" id="ARBA00004141"/>
    </source>
</evidence>
<dbReference type="Pfam" id="PF01226">
    <property type="entry name" value="Form_Nir_trans"/>
    <property type="match status" value="1"/>
</dbReference>
<keyword evidence="4 6" id="KW-0472">Membrane</keyword>
<dbReference type="OrthoDB" id="4829at2759"/>
<organism evidence="7 8">
    <name type="scientific">Pleodorina starrii</name>
    <dbReference type="NCBI Taxonomy" id="330485"/>
    <lineage>
        <taxon>Eukaryota</taxon>
        <taxon>Viridiplantae</taxon>
        <taxon>Chlorophyta</taxon>
        <taxon>core chlorophytes</taxon>
        <taxon>Chlorophyceae</taxon>
        <taxon>CS clade</taxon>
        <taxon>Chlamydomonadales</taxon>
        <taxon>Volvocaceae</taxon>
        <taxon>Pleodorina</taxon>
    </lineage>
</organism>